<evidence type="ECO:0000313" key="5">
    <source>
        <dbReference type="EMBL" id="RGW62813.1"/>
    </source>
</evidence>
<name>A0A395XXH9_BIFLN</name>
<dbReference type="GO" id="GO:0016757">
    <property type="term" value="F:glycosyltransferase activity"/>
    <property type="evidence" value="ECO:0007669"/>
    <property type="project" value="UniProtKB-KW"/>
</dbReference>
<feature type="domain" description="Glycosyl transferase family 1" evidence="3">
    <location>
        <begin position="192"/>
        <end position="324"/>
    </location>
</feature>
<dbReference type="Pfam" id="PF13439">
    <property type="entry name" value="Glyco_transf_4"/>
    <property type="match status" value="1"/>
</dbReference>
<dbReference type="RefSeq" id="WP_117760857.1">
    <property type="nucleotide sequence ID" value="NZ_QSAM01000018.1"/>
</dbReference>
<comment type="caution">
    <text evidence="5">The sequence shown here is derived from an EMBL/GenBank/DDBJ whole genome shotgun (WGS) entry which is preliminary data.</text>
</comment>
<organism evidence="5 6">
    <name type="scientific">Bifidobacterium longum</name>
    <dbReference type="NCBI Taxonomy" id="216816"/>
    <lineage>
        <taxon>Bacteria</taxon>
        <taxon>Bacillati</taxon>
        <taxon>Actinomycetota</taxon>
        <taxon>Actinomycetes</taxon>
        <taxon>Bifidobacteriales</taxon>
        <taxon>Bifidobacteriaceae</taxon>
        <taxon>Bifidobacterium</taxon>
    </lineage>
</organism>
<evidence type="ECO:0000313" key="6">
    <source>
        <dbReference type="Proteomes" id="UP000265775"/>
    </source>
</evidence>
<proteinExistence type="predicted"/>
<dbReference type="SUPFAM" id="SSF53756">
    <property type="entry name" value="UDP-Glycosyltransferase/glycogen phosphorylase"/>
    <property type="match status" value="1"/>
</dbReference>
<evidence type="ECO:0000256" key="1">
    <source>
        <dbReference type="ARBA" id="ARBA00022676"/>
    </source>
</evidence>
<protein>
    <submittedName>
        <fullName evidence="5">Glycosyltransferase family 1 protein</fullName>
    </submittedName>
</protein>
<dbReference type="InterPro" id="IPR050194">
    <property type="entry name" value="Glycosyltransferase_grp1"/>
</dbReference>
<dbReference type="EMBL" id="QSAR01000023">
    <property type="protein sequence ID" value="RGW62813.1"/>
    <property type="molecule type" value="Genomic_DNA"/>
</dbReference>
<feature type="domain" description="Glycosyltransferase subfamily 4-like N-terminal" evidence="4">
    <location>
        <begin position="20"/>
        <end position="182"/>
    </location>
</feature>
<dbReference type="InterPro" id="IPR028098">
    <property type="entry name" value="Glyco_trans_4-like_N"/>
</dbReference>
<dbReference type="AlphaFoldDB" id="A0A395XXH9"/>
<reference evidence="5 6" key="1">
    <citation type="submission" date="2018-08" db="EMBL/GenBank/DDBJ databases">
        <title>A genome reference for cultivated species of the human gut microbiota.</title>
        <authorList>
            <person name="Zou Y."/>
            <person name="Xue W."/>
            <person name="Luo G."/>
        </authorList>
    </citation>
    <scope>NUCLEOTIDE SEQUENCE [LARGE SCALE GENOMIC DNA]</scope>
    <source>
        <strain evidence="5 6">AF11-12</strain>
    </source>
</reference>
<keyword evidence="2 5" id="KW-0808">Transferase</keyword>
<evidence type="ECO:0000259" key="3">
    <source>
        <dbReference type="Pfam" id="PF00534"/>
    </source>
</evidence>
<dbReference type="PANTHER" id="PTHR45947">
    <property type="entry name" value="SULFOQUINOVOSYL TRANSFERASE SQD2"/>
    <property type="match status" value="1"/>
</dbReference>
<accession>A0A395XXH9</accession>
<sequence length="378" mass="42985">MSVERLRVLQVVPSLSRAAGVARFVYNMEHYHDENRVHYDFMHHAIRDGVYMHEKRYDEELKVRGCSVYPVNYAGDDLRRFMHEVHEVFEKIGSNYDIVHCHMPNSAFCVLREAELVGIEHRVLHSHLNNSSDKFLHRLRNAPLNAIGKHYATDCIACSDDAGRFLFGSRPFTVINNGIPLEQFAYDSESRKLLRSELGIKETDPVVGCVGRLVKQKNYPFAVHVFAKFHEAFPDAKMLILGDGDDREELEGIISSEHLSNVVILAGVREDINKLYSVMDVFFMPSLYEGLPVSAVEAQAAGLPCMYSDNVPRETDITGTGTFLSLDADIDKWTKTLENAFNRGRLTDNPALLEQRGYSAKANAELLMQHYERLMESK</sequence>
<keyword evidence="1" id="KW-0328">Glycosyltransferase</keyword>
<dbReference type="Pfam" id="PF00534">
    <property type="entry name" value="Glycos_transf_1"/>
    <property type="match status" value="1"/>
</dbReference>
<dbReference type="InterPro" id="IPR001296">
    <property type="entry name" value="Glyco_trans_1"/>
</dbReference>
<dbReference type="GO" id="GO:1901137">
    <property type="term" value="P:carbohydrate derivative biosynthetic process"/>
    <property type="evidence" value="ECO:0007669"/>
    <property type="project" value="UniProtKB-ARBA"/>
</dbReference>
<evidence type="ECO:0000256" key="2">
    <source>
        <dbReference type="ARBA" id="ARBA00022679"/>
    </source>
</evidence>
<dbReference type="Gene3D" id="3.40.50.2000">
    <property type="entry name" value="Glycogen Phosphorylase B"/>
    <property type="match status" value="2"/>
</dbReference>
<dbReference type="Proteomes" id="UP000265775">
    <property type="component" value="Unassembled WGS sequence"/>
</dbReference>
<gene>
    <name evidence="5" type="ORF">DWV59_11675</name>
</gene>
<dbReference type="PANTHER" id="PTHR45947:SF3">
    <property type="entry name" value="SULFOQUINOVOSYL TRANSFERASE SQD2"/>
    <property type="match status" value="1"/>
</dbReference>
<evidence type="ECO:0000259" key="4">
    <source>
        <dbReference type="Pfam" id="PF13439"/>
    </source>
</evidence>